<evidence type="ECO:0000313" key="3">
    <source>
        <dbReference type="Proteomes" id="UP000233769"/>
    </source>
</evidence>
<dbReference type="EMBL" id="LT962688">
    <property type="protein sequence ID" value="SOR31309.1"/>
    <property type="molecule type" value="Genomic_DNA"/>
</dbReference>
<feature type="chain" id="PRO_5014647155" evidence="1">
    <location>
        <begin position="25"/>
        <end position="255"/>
    </location>
</feature>
<gene>
    <name evidence="2" type="ORF">TK0001_4724</name>
</gene>
<feature type="signal peptide" evidence="1">
    <location>
        <begin position="1"/>
        <end position="24"/>
    </location>
</feature>
<sequence length="255" mass="26357">MRPGRAQPLSSCAALVGLSAGFFAALSVGLPAPAAAEGWNAARFDPPAKVETATDAEGREITCTFYPDLVIRESDTGTPEPGDAALIPIRGGPPVVCRAAPGASARRLETGGQRFIGRADGFLVFEDASTNGTMPFAVIDAGTGRSLFTDTTTYDGIDSFAAEGATLRLGFRRGVQGACSIPQGGAACWARIVREDKLPPQVAALPVPAKTCAQAYRAGKAPKDTPSIVSFPVRLVWTGSLAIEADGPVRCLPTP</sequence>
<accession>A0A2N9AVC0</accession>
<name>A0A2N9AVC0_METEX</name>
<reference evidence="3" key="1">
    <citation type="submission" date="2017-10" db="EMBL/GenBank/DDBJ databases">
        <authorList>
            <person name="Regsiter A."/>
            <person name="William W."/>
        </authorList>
    </citation>
    <scope>NUCLEOTIDE SEQUENCE [LARGE SCALE GENOMIC DNA]</scope>
</reference>
<evidence type="ECO:0000313" key="2">
    <source>
        <dbReference type="EMBL" id="SOR31309.1"/>
    </source>
</evidence>
<organism evidence="2 3">
    <name type="scientific">Methylorubrum extorquens</name>
    <name type="common">Methylobacterium dichloromethanicum</name>
    <name type="synonym">Methylobacterium extorquens</name>
    <dbReference type="NCBI Taxonomy" id="408"/>
    <lineage>
        <taxon>Bacteria</taxon>
        <taxon>Pseudomonadati</taxon>
        <taxon>Pseudomonadota</taxon>
        <taxon>Alphaproteobacteria</taxon>
        <taxon>Hyphomicrobiales</taxon>
        <taxon>Methylobacteriaceae</taxon>
        <taxon>Methylorubrum</taxon>
    </lineage>
</organism>
<dbReference type="Proteomes" id="UP000233769">
    <property type="component" value="Chromosome tk0001"/>
</dbReference>
<protein>
    <submittedName>
        <fullName evidence="2">Uncharacterized protein</fullName>
    </submittedName>
</protein>
<evidence type="ECO:0000256" key="1">
    <source>
        <dbReference type="SAM" id="SignalP"/>
    </source>
</evidence>
<proteinExistence type="predicted"/>
<dbReference type="AlphaFoldDB" id="A0A2N9AVC0"/>
<keyword evidence="1" id="KW-0732">Signal</keyword>